<proteinExistence type="predicted"/>
<evidence type="ECO:0000259" key="2">
    <source>
        <dbReference type="Pfam" id="PF13568"/>
    </source>
</evidence>
<dbReference type="InterPro" id="IPR025665">
    <property type="entry name" value="Beta-barrel_OMP_2"/>
</dbReference>
<name>A0A380RUY5_FIBSU</name>
<evidence type="ECO:0000313" key="4">
    <source>
        <dbReference type="Proteomes" id="UP000255423"/>
    </source>
</evidence>
<sequence>MNLKCTGILTALAVSAVMAQEAAPVEAAPVAPAPVAEEAPAQVAPVAEQAAPAEDKFTAVEQELAPENLFAEPAAVRGEDAARPVQKQTTRKFVYRPVYSPAEIENSSGNVKTIYVSQVSTADTIDMDQLRGLIPLKFTFGIQGFIGNEFLSGDNGRYEYDRYSGLTWSVGAFAIFPLDEYNMALKTGVLFEHDKVSNSYNDTYKETFGEYRVSFSQYRISVPLLLSLKSARSNLYFDVGVQPSFATSDIFRLKSYNSSSPEKSVSIKEDMMDNDYRSGIDWSIVFGFGIRANRYLGFDARFTWGISNQYDDYNAWPINNLSSKAVTVGATFYAF</sequence>
<organism evidence="3 4">
    <name type="scientific">Fibrobacter succinogenes</name>
    <name type="common">Bacteroides succinogenes</name>
    <dbReference type="NCBI Taxonomy" id="833"/>
    <lineage>
        <taxon>Bacteria</taxon>
        <taxon>Pseudomonadati</taxon>
        <taxon>Fibrobacterota</taxon>
        <taxon>Fibrobacteria</taxon>
        <taxon>Fibrobacterales</taxon>
        <taxon>Fibrobacteraceae</taxon>
        <taxon>Fibrobacter</taxon>
    </lineage>
</organism>
<reference evidence="3 4" key="1">
    <citation type="submission" date="2017-08" db="EMBL/GenBank/DDBJ databases">
        <authorList>
            <person name="de Groot N.N."/>
        </authorList>
    </citation>
    <scope>NUCLEOTIDE SEQUENCE [LARGE SCALE GENOMIC DNA]</scope>
    <source>
        <strain evidence="3 4">HM2</strain>
    </source>
</reference>
<evidence type="ECO:0000256" key="1">
    <source>
        <dbReference type="SAM" id="SignalP"/>
    </source>
</evidence>
<evidence type="ECO:0000313" key="3">
    <source>
        <dbReference type="EMBL" id="SUQ19393.1"/>
    </source>
</evidence>
<feature type="signal peptide" evidence="1">
    <location>
        <begin position="1"/>
        <end position="27"/>
    </location>
</feature>
<feature type="chain" id="PRO_5017020966" evidence="1">
    <location>
        <begin position="28"/>
        <end position="335"/>
    </location>
</feature>
<dbReference type="Pfam" id="PF13568">
    <property type="entry name" value="OMP_b-brl_2"/>
    <property type="match status" value="1"/>
</dbReference>
<dbReference type="Proteomes" id="UP000255423">
    <property type="component" value="Unassembled WGS sequence"/>
</dbReference>
<feature type="domain" description="Outer membrane protein beta-barrel" evidence="2">
    <location>
        <begin position="145"/>
        <end position="308"/>
    </location>
</feature>
<accession>A0A380RUY5</accession>
<protein>
    <submittedName>
        <fullName evidence="3">Outer membrane protein beta-barrel domain-containing protein</fullName>
    </submittedName>
</protein>
<gene>
    <name evidence="3" type="ORF">SAMN05661053_0625</name>
</gene>
<dbReference type="RefSeq" id="WP_109572043.1">
    <property type="nucleotide sequence ID" value="NZ_UHJL01000001.1"/>
</dbReference>
<keyword evidence="1" id="KW-0732">Signal</keyword>
<dbReference type="EMBL" id="UHJL01000001">
    <property type="protein sequence ID" value="SUQ19393.1"/>
    <property type="molecule type" value="Genomic_DNA"/>
</dbReference>
<dbReference type="AlphaFoldDB" id="A0A380RUY5"/>